<feature type="non-terminal residue" evidence="6">
    <location>
        <position position="1"/>
    </location>
</feature>
<evidence type="ECO:0000259" key="5">
    <source>
        <dbReference type="PROSITE" id="PS50089"/>
    </source>
</evidence>
<proteinExistence type="predicted"/>
<dbReference type="GO" id="GO:1902042">
    <property type="term" value="P:negative regulation of extrinsic apoptotic signaling pathway via death domain receptors"/>
    <property type="evidence" value="ECO:0007669"/>
    <property type="project" value="TreeGrafter"/>
</dbReference>
<dbReference type="InterPro" id="IPR051728">
    <property type="entry name" value="RING-FYVE_E3_ubiquitin-ligase"/>
</dbReference>
<dbReference type="PROSITE" id="PS50089">
    <property type="entry name" value="ZF_RING_2"/>
    <property type="match status" value="1"/>
</dbReference>
<protein>
    <recommendedName>
        <fullName evidence="5">RING-type domain-containing protein</fullName>
    </recommendedName>
</protein>
<sequence length="54" mass="5935">AGDNELCKICMDAIADCVFLDCGHMVTCVKCGKLLNECPICRSNIVRVVRVFKS</sequence>
<reference evidence="6" key="1">
    <citation type="submission" date="2021-02" db="EMBL/GenBank/DDBJ databases">
        <authorList>
            <person name="Nowell W R."/>
        </authorList>
    </citation>
    <scope>NUCLEOTIDE SEQUENCE</scope>
</reference>
<dbReference type="SMART" id="SM00184">
    <property type="entry name" value="RING"/>
    <property type="match status" value="1"/>
</dbReference>
<feature type="domain" description="RING-type" evidence="5">
    <location>
        <begin position="7"/>
        <end position="42"/>
    </location>
</feature>
<dbReference type="GO" id="GO:0070936">
    <property type="term" value="P:protein K48-linked ubiquitination"/>
    <property type="evidence" value="ECO:0007669"/>
    <property type="project" value="TreeGrafter"/>
</dbReference>
<dbReference type="EMBL" id="CAJNOG010006053">
    <property type="protein sequence ID" value="CAF1556816.1"/>
    <property type="molecule type" value="Genomic_DNA"/>
</dbReference>
<dbReference type="Pfam" id="PF13920">
    <property type="entry name" value="zf-C3HC4_3"/>
    <property type="match status" value="1"/>
</dbReference>
<evidence type="ECO:0000256" key="2">
    <source>
        <dbReference type="ARBA" id="ARBA00022771"/>
    </source>
</evidence>
<dbReference type="InterPro" id="IPR001841">
    <property type="entry name" value="Znf_RING"/>
</dbReference>
<keyword evidence="2 4" id="KW-0863">Zinc-finger</keyword>
<dbReference type="GO" id="GO:0005886">
    <property type="term" value="C:plasma membrane"/>
    <property type="evidence" value="ECO:0007669"/>
    <property type="project" value="TreeGrafter"/>
</dbReference>
<dbReference type="PANTHER" id="PTHR14879">
    <property type="entry name" value="CASPASE REGULATOR, RING FINGER DOMAIN-CONTAINING"/>
    <property type="match status" value="1"/>
</dbReference>
<keyword evidence="3" id="KW-0862">Zinc</keyword>
<evidence type="ECO:0000256" key="4">
    <source>
        <dbReference type="PROSITE-ProRule" id="PRU00175"/>
    </source>
</evidence>
<dbReference type="AlphaFoldDB" id="A0A815XFL5"/>
<dbReference type="GO" id="GO:0061630">
    <property type="term" value="F:ubiquitin protein ligase activity"/>
    <property type="evidence" value="ECO:0007669"/>
    <property type="project" value="TreeGrafter"/>
</dbReference>
<dbReference type="FunFam" id="3.30.40.10:FF:000110">
    <property type="entry name" value="E3 ubiquitin-protein ligase RNF34 isoform X1"/>
    <property type="match status" value="1"/>
</dbReference>
<dbReference type="InterPro" id="IPR013083">
    <property type="entry name" value="Znf_RING/FYVE/PHD"/>
</dbReference>
<dbReference type="Proteomes" id="UP000663845">
    <property type="component" value="Unassembled WGS sequence"/>
</dbReference>
<accession>A0A815XFL5</accession>
<dbReference type="GO" id="GO:0008270">
    <property type="term" value="F:zinc ion binding"/>
    <property type="evidence" value="ECO:0007669"/>
    <property type="project" value="UniProtKB-KW"/>
</dbReference>
<keyword evidence="1" id="KW-0479">Metal-binding</keyword>
<dbReference type="GO" id="GO:0005737">
    <property type="term" value="C:cytoplasm"/>
    <property type="evidence" value="ECO:0007669"/>
    <property type="project" value="TreeGrafter"/>
</dbReference>
<evidence type="ECO:0000256" key="1">
    <source>
        <dbReference type="ARBA" id="ARBA00022723"/>
    </source>
</evidence>
<dbReference type="PANTHER" id="PTHR14879:SF15">
    <property type="entry name" value="E3 UBIQUITIN-PROTEIN LIGASE RIFIFYLIN-LIKE PROTEIN"/>
    <property type="match status" value="1"/>
</dbReference>
<evidence type="ECO:0000313" key="6">
    <source>
        <dbReference type="EMBL" id="CAF1556816.1"/>
    </source>
</evidence>
<organism evidence="6 7">
    <name type="scientific">Adineta steineri</name>
    <dbReference type="NCBI Taxonomy" id="433720"/>
    <lineage>
        <taxon>Eukaryota</taxon>
        <taxon>Metazoa</taxon>
        <taxon>Spiralia</taxon>
        <taxon>Gnathifera</taxon>
        <taxon>Rotifera</taxon>
        <taxon>Eurotatoria</taxon>
        <taxon>Bdelloidea</taxon>
        <taxon>Adinetida</taxon>
        <taxon>Adinetidae</taxon>
        <taxon>Adineta</taxon>
    </lineage>
</organism>
<name>A0A815XFL5_9BILA</name>
<evidence type="ECO:0000256" key="3">
    <source>
        <dbReference type="ARBA" id="ARBA00022833"/>
    </source>
</evidence>
<comment type="caution">
    <text evidence="6">The sequence shown here is derived from an EMBL/GenBank/DDBJ whole genome shotgun (WGS) entry which is preliminary data.</text>
</comment>
<evidence type="ECO:0000313" key="7">
    <source>
        <dbReference type="Proteomes" id="UP000663845"/>
    </source>
</evidence>
<dbReference type="FunFam" id="1.10.1170.10:FF:000002">
    <property type="entry name" value="Baculoviral IAP repeat containing 7"/>
    <property type="match status" value="1"/>
</dbReference>
<gene>
    <name evidence="6" type="ORF">JYZ213_LOCUS46646</name>
</gene>
<dbReference type="Gene3D" id="3.30.40.10">
    <property type="entry name" value="Zinc/RING finger domain, C3HC4 (zinc finger)"/>
    <property type="match status" value="1"/>
</dbReference>
<dbReference type="SUPFAM" id="SSF57850">
    <property type="entry name" value="RING/U-box"/>
    <property type="match status" value="1"/>
</dbReference>
<dbReference type="GO" id="GO:0043161">
    <property type="term" value="P:proteasome-mediated ubiquitin-dependent protein catabolic process"/>
    <property type="evidence" value="ECO:0007669"/>
    <property type="project" value="TreeGrafter"/>
</dbReference>